<gene>
    <name evidence="7" type="ORF">yberc0001_10400</name>
</gene>
<feature type="transmembrane region" description="Helical" evidence="5">
    <location>
        <begin position="220"/>
        <end position="244"/>
    </location>
</feature>
<dbReference type="EMBL" id="AALC02000002">
    <property type="protein sequence ID" value="EEQ08392.1"/>
    <property type="molecule type" value="Genomic_DNA"/>
</dbReference>
<feature type="transmembrane region" description="Helical" evidence="5">
    <location>
        <begin position="107"/>
        <end position="128"/>
    </location>
</feature>
<comment type="subcellular location">
    <subcellularLocation>
        <location evidence="1">Membrane</location>
        <topology evidence="1">Multi-pass membrane protein</topology>
    </subcellularLocation>
</comment>
<evidence type="ECO:0000256" key="5">
    <source>
        <dbReference type="SAM" id="Phobius"/>
    </source>
</evidence>
<reference evidence="7" key="1">
    <citation type="submission" date="2008-12" db="EMBL/GenBank/DDBJ databases">
        <title>Annotation of the Yersinia bercovieri ATCC 43970 genome.</title>
        <authorList>
            <person name="Read T.D."/>
            <person name="Akmal A."/>
            <person name="Bishop-Lilly K."/>
            <person name="Chen P.E."/>
            <person name="Cook C."/>
            <person name="Kiley M.P."/>
            <person name="Lentz S."/>
            <person name="Mateczun A."/>
            <person name="Nagarajan N."/>
            <person name="Nolan N."/>
            <person name="Osborne B.I."/>
            <person name="Pop M."/>
            <person name="Sozhamannan S."/>
            <person name="Stewart A.C."/>
            <person name="Sulakvelidze A."/>
            <person name="Thomason B."/>
            <person name="Willner K."/>
            <person name="Zwick M.E."/>
        </authorList>
    </citation>
    <scope>NUCLEOTIDE SEQUENCE [LARGE SCALE GENOMIC DNA]</scope>
    <source>
        <strain evidence="7">ATCC 43970</strain>
    </source>
</reference>
<sequence length="402" mass="44046">MNITLFEIKLMNIESQQKKKSIILSLLFFIHGAVYASLVPWLPEIKERFELSNAMVGIMVSAIPAGSITFGLLSNRFINFIGLYWATNITFLFLIICISIVPFSSSWYGIILTLFLFGISDSWGDTCINVQAINVQKSSGQSLINRFHGVGSIGTIWGGVIAVTAIGVGLSMAQFSLTIFCINLTMLTTYIIFFRGVKPQGEVFSQGSHKQKISYSENQLYVIPLILLVFTCGIEETASIWGAIYMKEYYEASPAISGLPYLGCQICMAIGRIFGDYFTNKFGKMNTLKCGVIIAALGVITVVSIYSSPFTILGFSLIGLGISVVFPLVISFIGQLPNINATNGITFATWTSRIGLLITPPILGILADMTSLRFALIAIFIGCLFILLLINILSRKLIELDS</sequence>
<feature type="domain" description="Major facilitator superfamily (MFS) profile" evidence="6">
    <location>
        <begin position="221"/>
        <end position="402"/>
    </location>
</feature>
<evidence type="ECO:0000256" key="3">
    <source>
        <dbReference type="ARBA" id="ARBA00022989"/>
    </source>
</evidence>
<feature type="transmembrane region" description="Helical" evidence="5">
    <location>
        <begin position="149"/>
        <end position="169"/>
    </location>
</feature>
<feature type="transmembrane region" description="Helical" evidence="5">
    <location>
        <begin position="372"/>
        <end position="393"/>
    </location>
</feature>
<organism evidence="7 8">
    <name type="scientific">Yersinia bercovieri ATCC 43970</name>
    <dbReference type="NCBI Taxonomy" id="349968"/>
    <lineage>
        <taxon>Bacteria</taxon>
        <taxon>Pseudomonadati</taxon>
        <taxon>Pseudomonadota</taxon>
        <taxon>Gammaproteobacteria</taxon>
        <taxon>Enterobacterales</taxon>
        <taxon>Yersiniaceae</taxon>
        <taxon>Yersinia</taxon>
    </lineage>
</organism>
<evidence type="ECO:0000256" key="1">
    <source>
        <dbReference type="ARBA" id="ARBA00004141"/>
    </source>
</evidence>
<dbReference type="InterPro" id="IPR020846">
    <property type="entry name" value="MFS_dom"/>
</dbReference>
<dbReference type="InterPro" id="IPR011701">
    <property type="entry name" value="MFS"/>
</dbReference>
<dbReference type="Proteomes" id="UP000010319">
    <property type="component" value="Unassembled WGS sequence"/>
</dbReference>
<proteinExistence type="predicted"/>
<feature type="transmembrane region" description="Helical" evidence="5">
    <location>
        <begin position="287"/>
        <end position="306"/>
    </location>
</feature>
<dbReference type="CDD" id="cd17393">
    <property type="entry name" value="MFS_MosC_like"/>
    <property type="match status" value="1"/>
</dbReference>
<keyword evidence="8" id="KW-1185">Reference proteome</keyword>
<dbReference type="InterPro" id="IPR036259">
    <property type="entry name" value="MFS_trans_sf"/>
</dbReference>
<dbReference type="PANTHER" id="PTHR23514:SF13">
    <property type="entry name" value="INNER MEMBRANE PROTEIN YBJJ"/>
    <property type="match status" value="1"/>
</dbReference>
<evidence type="ECO:0000259" key="6">
    <source>
        <dbReference type="PROSITE" id="PS50850"/>
    </source>
</evidence>
<dbReference type="InterPro" id="IPR051788">
    <property type="entry name" value="MFS_Transporter"/>
</dbReference>
<feature type="transmembrane region" description="Helical" evidence="5">
    <location>
        <begin position="256"/>
        <end position="275"/>
    </location>
</feature>
<feature type="transmembrane region" description="Helical" evidence="5">
    <location>
        <begin position="312"/>
        <end position="333"/>
    </location>
</feature>
<keyword evidence="4 5" id="KW-0472">Membrane</keyword>
<feature type="transmembrane region" description="Helical" evidence="5">
    <location>
        <begin position="54"/>
        <end position="73"/>
    </location>
</feature>
<evidence type="ECO:0000256" key="2">
    <source>
        <dbReference type="ARBA" id="ARBA00022692"/>
    </source>
</evidence>
<evidence type="ECO:0000256" key="4">
    <source>
        <dbReference type="ARBA" id="ARBA00023136"/>
    </source>
</evidence>
<comment type="caution">
    <text evidence="7">The sequence shown here is derived from an EMBL/GenBank/DDBJ whole genome shotgun (WGS) entry which is preliminary data.</text>
</comment>
<feature type="transmembrane region" description="Helical" evidence="5">
    <location>
        <begin position="21"/>
        <end position="42"/>
    </location>
</feature>
<feature type="transmembrane region" description="Helical" evidence="5">
    <location>
        <begin position="175"/>
        <end position="194"/>
    </location>
</feature>
<evidence type="ECO:0000313" key="8">
    <source>
        <dbReference type="Proteomes" id="UP000010319"/>
    </source>
</evidence>
<feature type="transmembrane region" description="Helical" evidence="5">
    <location>
        <begin position="345"/>
        <end position="366"/>
    </location>
</feature>
<protein>
    <submittedName>
        <fullName evidence="7">Membrane transport protein</fullName>
    </submittedName>
</protein>
<keyword evidence="2 5" id="KW-0812">Transmembrane</keyword>
<dbReference type="PROSITE" id="PS50850">
    <property type="entry name" value="MFS"/>
    <property type="match status" value="1"/>
</dbReference>
<dbReference type="Gene3D" id="1.20.1250.20">
    <property type="entry name" value="MFS general substrate transporter like domains"/>
    <property type="match status" value="2"/>
</dbReference>
<keyword evidence="3 5" id="KW-1133">Transmembrane helix</keyword>
<dbReference type="SUPFAM" id="SSF103473">
    <property type="entry name" value="MFS general substrate transporter"/>
    <property type="match status" value="1"/>
</dbReference>
<evidence type="ECO:0000313" key="7">
    <source>
        <dbReference type="EMBL" id="EEQ08392.1"/>
    </source>
</evidence>
<feature type="transmembrane region" description="Helical" evidence="5">
    <location>
        <begin position="80"/>
        <end position="101"/>
    </location>
</feature>
<dbReference type="Pfam" id="PF07690">
    <property type="entry name" value="MFS_1"/>
    <property type="match status" value="1"/>
</dbReference>
<dbReference type="PANTHER" id="PTHR23514">
    <property type="entry name" value="BYPASS OF STOP CODON PROTEIN 6"/>
    <property type="match status" value="1"/>
</dbReference>
<accession>A0ABP2E7A1</accession>
<name>A0ABP2E7A1_YERBE</name>